<dbReference type="Pfam" id="PF22700">
    <property type="entry name" value="MVD-like_N"/>
    <property type="match status" value="1"/>
</dbReference>
<dbReference type="InterPro" id="IPR020568">
    <property type="entry name" value="Ribosomal_Su5_D2-typ_SF"/>
</dbReference>
<comment type="caution">
    <text evidence="10">The sequence shown here is derived from an EMBL/GenBank/DDBJ whole genome shotgun (WGS) entry which is preliminary data.</text>
</comment>
<name>A0A2S4JXB4_9SPIO</name>
<evidence type="ECO:0000259" key="8">
    <source>
        <dbReference type="Pfam" id="PF18376"/>
    </source>
</evidence>
<evidence type="ECO:0000256" key="1">
    <source>
        <dbReference type="ARBA" id="ARBA00008831"/>
    </source>
</evidence>
<dbReference type="SUPFAM" id="SSF54211">
    <property type="entry name" value="Ribosomal protein S5 domain 2-like"/>
    <property type="match status" value="1"/>
</dbReference>
<keyword evidence="7" id="KW-0456">Lyase</keyword>
<dbReference type="GO" id="GO:0005829">
    <property type="term" value="C:cytosol"/>
    <property type="evidence" value="ECO:0007669"/>
    <property type="project" value="InterPro"/>
</dbReference>
<dbReference type="PANTHER" id="PTHR10977">
    <property type="entry name" value="DIPHOSPHOMEVALONATE DECARBOXYLASE"/>
    <property type="match status" value="1"/>
</dbReference>
<dbReference type="GO" id="GO:0005524">
    <property type="term" value="F:ATP binding"/>
    <property type="evidence" value="ECO:0007669"/>
    <property type="project" value="UniProtKB-KW"/>
</dbReference>
<evidence type="ECO:0000256" key="4">
    <source>
        <dbReference type="ARBA" id="ARBA00022741"/>
    </source>
</evidence>
<evidence type="ECO:0000256" key="7">
    <source>
        <dbReference type="ARBA" id="ARBA00023239"/>
    </source>
</evidence>
<evidence type="ECO:0000256" key="3">
    <source>
        <dbReference type="ARBA" id="ARBA00022516"/>
    </source>
</evidence>
<feature type="domain" description="Mvd1 C-terminal" evidence="8">
    <location>
        <begin position="207"/>
        <end position="337"/>
    </location>
</feature>
<dbReference type="PIRSF" id="PIRSF015950">
    <property type="entry name" value="Mev_P_decrbx"/>
    <property type="match status" value="1"/>
</dbReference>
<evidence type="ECO:0000256" key="2">
    <source>
        <dbReference type="ARBA" id="ARBA00012296"/>
    </source>
</evidence>
<keyword evidence="4" id="KW-0547">Nucleotide-binding</keyword>
<gene>
    <name evidence="10" type="ORF">AU468_03905</name>
</gene>
<dbReference type="GO" id="GO:0004163">
    <property type="term" value="F:diphosphomevalonate decarboxylase activity"/>
    <property type="evidence" value="ECO:0007669"/>
    <property type="project" value="UniProtKB-EC"/>
</dbReference>
<evidence type="ECO:0000259" key="9">
    <source>
        <dbReference type="Pfam" id="PF22700"/>
    </source>
</evidence>
<dbReference type="Pfam" id="PF18376">
    <property type="entry name" value="MDD_C"/>
    <property type="match status" value="1"/>
</dbReference>
<dbReference type="InterPro" id="IPR005935">
    <property type="entry name" value="Mev_decarb"/>
</dbReference>
<dbReference type="Proteomes" id="UP000237350">
    <property type="component" value="Unassembled WGS sequence"/>
</dbReference>
<proteinExistence type="inferred from homology"/>
<dbReference type="InterPro" id="IPR053859">
    <property type="entry name" value="MVD-like_N"/>
</dbReference>
<protein>
    <recommendedName>
        <fullName evidence="2">diphosphomevalonate decarboxylase</fullName>
        <ecNumber evidence="2">4.1.1.33</ecNumber>
    </recommendedName>
</protein>
<dbReference type="InterPro" id="IPR036554">
    <property type="entry name" value="GHMP_kinase_C_sf"/>
</dbReference>
<dbReference type="EMBL" id="LPWH01000049">
    <property type="protein sequence ID" value="POR04126.1"/>
    <property type="molecule type" value="Genomic_DNA"/>
</dbReference>
<keyword evidence="3" id="KW-0444">Lipid biosynthesis</keyword>
<comment type="similarity">
    <text evidence="1">Belongs to the diphosphomevalonate decarboxylase family.</text>
</comment>
<dbReference type="NCBIfam" id="TIGR01240">
    <property type="entry name" value="mevDPdecarb"/>
    <property type="match status" value="1"/>
</dbReference>
<keyword evidence="6" id="KW-0443">Lipid metabolism</keyword>
<evidence type="ECO:0000256" key="5">
    <source>
        <dbReference type="ARBA" id="ARBA00022840"/>
    </source>
</evidence>
<feature type="domain" description="Diphosphomevalonate decarboxylase-like N-terminal" evidence="9">
    <location>
        <begin position="20"/>
        <end position="191"/>
    </location>
</feature>
<dbReference type="PANTHER" id="PTHR10977:SF3">
    <property type="entry name" value="DIPHOSPHOMEVALONATE DECARBOXYLASE"/>
    <property type="match status" value="1"/>
</dbReference>
<dbReference type="Gene3D" id="3.30.230.10">
    <property type="match status" value="1"/>
</dbReference>
<dbReference type="Gene3D" id="3.30.70.890">
    <property type="entry name" value="GHMP kinase, C-terminal domain"/>
    <property type="match status" value="1"/>
</dbReference>
<dbReference type="EC" id="4.1.1.33" evidence="2"/>
<dbReference type="SUPFAM" id="SSF55060">
    <property type="entry name" value="GHMP Kinase, C-terminal domain"/>
    <property type="match status" value="1"/>
</dbReference>
<organism evidence="10 11">
    <name type="scientific">Alkalispirochaeta sphaeroplastigenens</name>
    <dbReference type="NCBI Taxonomy" id="1187066"/>
    <lineage>
        <taxon>Bacteria</taxon>
        <taxon>Pseudomonadati</taxon>
        <taxon>Spirochaetota</taxon>
        <taxon>Spirochaetia</taxon>
        <taxon>Spirochaetales</taxon>
        <taxon>Spirochaetaceae</taxon>
        <taxon>Alkalispirochaeta</taxon>
    </lineage>
</organism>
<dbReference type="InterPro" id="IPR014721">
    <property type="entry name" value="Ribsml_uS5_D2-typ_fold_subgr"/>
</dbReference>
<accession>A0A2S4JXB4</accession>
<keyword evidence="11" id="KW-1185">Reference proteome</keyword>
<dbReference type="RefSeq" id="WP_181015350.1">
    <property type="nucleotide sequence ID" value="NZ_LPWH01000049.1"/>
</dbReference>
<dbReference type="GO" id="GO:0019287">
    <property type="term" value="P:isopentenyl diphosphate biosynthetic process, mevalonate pathway"/>
    <property type="evidence" value="ECO:0007669"/>
    <property type="project" value="InterPro"/>
</dbReference>
<dbReference type="InterPro" id="IPR041431">
    <property type="entry name" value="Mvd1_C"/>
</dbReference>
<keyword evidence="5" id="KW-0067">ATP-binding</keyword>
<sequence length="364" mass="38835">MRHDQPSHARPLPGTITATAHPSLAVAKYWGKQPGAINTAATPSVAITLGAIAARTTLTVDCGDGGDQPLRDQVILNGVSQDPRRFRPFFDAVREAIARACPDGVTDPGQGGTGGPRAQDLYFSVRSDNDFPTAAGLASSAAGFAALAASALTATLGARPSEEISRLARIGSGSACRSVYGGFTQWAAGAPAAEQLYPETWWPDLRVVVLPVSTAEKPLSSRDAMNRTRDTSPFYEAWVTDAPSLARETREAISRRDLERLGEAARLSYLRMFSTMFGANPPILYWLPQSLDIIRGLEELRRMGLPVWETMDAGPQVKVITDASHARQVADEFRDLLVSPAIISEVGPGVTIDTPPDGTGEDPA</sequence>
<evidence type="ECO:0000313" key="11">
    <source>
        <dbReference type="Proteomes" id="UP000237350"/>
    </source>
</evidence>
<evidence type="ECO:0000313" key="10">
    <source>
        <dbReference type="EMBL" id="POR04126.1"/>
    </source>
</evidence>
<dbReference type="InterPro" id="IPR029765">
    <property type="entry name" value="Mev_diP_decarb"/>
</dbReference>
<dbReference type="AlphaFoldDB" id="A0A2S4JXB4"/>
<reference evidence="11" key="1">
    <citation type="submission" date="2015-12" db="EMBL/GenBank/DDBJ databases">
        <authorList>
            <person name="Lodha T.D."/>
            <person name="Chintalapati S."/>
            <person name="Chintalapati V.R."/>
            <person name="Sravanthi T."/>
        </authorList>
    </citation>
    <scope>NUCLEOTIDE SEQUENCE [LARGE SCALE GENOMIC DNA]</scope>
    <source>
        <strain evidence="11">JC133</strain>
    </source>
</reference>
<evidence type="ECO:0000256" key="6">
    <source>
        <dbReference type="ARBA" id="ARBA00023098"/>
    </source>
</evidence>